<comment type="caution">
    <text evidence="1">The sequence shown here is derived from an EMBL/GenBank/DDBJ whole genome shotgun (WGS) entry which is preliminary data.</text>
</comment>
<gene>
    <name evidence="1" type="ORF">LY79DRAFT_86629</name>
</gene>
<protein>
    <submittedName>
        <fullName evidence="1">Uncharacterized protein</fullName>
    </submittedName>
</protein>
<sequence length="58" mass="6340">MMHPTVTRAGGLRETSSVRHLCCLPPPPLSAVLCSDSFSQRFVITTDRATRPSKQGNK</sequence>
<keyword evidence="2" id="KW-1185">Reference proteome</keyword>
<organism evidence="1 2">
    <name type="scientific">Colletotrichum navitas</name>
    <dbReference type="NCBI Taxonomy" id="681940"/>
    <lineage>
        <taxon>Eukaryota</taxon>
        <taxon>Fungi</taxon>
        <taxon>Dikarya</taxon>
        <taxon>Ascomycota</taxon>
        <taxon>Pezizomycotina</taxon>
        <taxon>Sordariomycetes</taxon>
        <taxon>Hypocreomycetidae</taxon>
        <taxon>Glomerellales</taxon>
        <taxon>Glomerellaceae</taxon>
        <taxon>Colletotrichum</taxon>
        <taxon>Colletotrichum graminicola species complex</taxon>
    </lineage>
</organism>
<evidence type="ECO:0000313" key="2">
    <source>
        <dbReference type="Proteomes" id="UP001230504"/>
    </source>
</evidence>
<reference evidence="1" key="1">
    <citation type="submission" date="2021-06" db="EMBL/GenBank/DDBJ databases">
        <title>Comparative genomics, transcriptomics and evolutionary studies reveal genomic signatures of adaptation to plant cell wall in hemibiotrophic fungi.</title>
        <authorList>
            <consortium name="DOE Joint Genome Institute"/>
            <person name="Baroncelli R."/>
            <person name="Diaz J.F."/>
            <person name="Benocci T."/>
            <person name="Peng M."/>
            <person name="Battaglia E."/>
            <person name="Haridas S."/>
            <person name="Andreopoulos W."/>
            <person name="Labutti K."/>
            <person name="Pangilinan J."/>
            <person name="Floch G.L."/>
            <person name="Makela M.R."/>
            <person name="Henrissat B."/>
            <person name="Grigoriev I.V."/>
            <person name="Crouch J.A."/>
            <person name="De Vries R.P."/>
            <person name="Sukno S.A."/>
            <person name="Thon M.R."/>
        </authorList>
    </citation>
    <scope>NUCLEOTIDE SEQUENCE</scope>
    <source>
        <strain evidence="1">CBS 125086</strain>
    </source>
</reference>
<evidence type="ECO:0000313" key="1">
    <source>
        <dbReference type="EMBL" id="KAK1569438.1"/>
    </source>
</evidence>
<dbReference type="GeneID" id="85449414"/>
<dbReference type="AlphaFoldDB" id="A0AAD8PLN9"/>
<dbReference type="RefSeq" id="XP_060407679.1">
    <property type="nucleotide sequence ID" value="XM_060565174.1"/>
</dbReference>
<name>A0AAD8PLN9_9PEZI</name>
<proteinExistence type="predicted"/>
<dbReference type="EMBL" id="JAHLJV010000135">
    <property type="protein sequence ID" value="KAK1569438.1"/>
    <property type="molecule type" value="Genomic_DNA"/>
</dbReference>
<dbReference type="Proteomes" id="UP001230504">
    <property type="component" value="Unassembled WGS sequence"/>
</dbReference>
<accession>A0AAD8PLN9</accession>